<evidence type="ECO:0000256" key="9">
    <source>
        <dbReference type="ARBA" id="ARBA00047597"/>
    </source>
</evidence>
<protein>
    <recommendedName>
        <fullName evidence="10">NAD(P)(+)--arginine ADP-ribosyltransferase</fullName>
        <ecNumber evidence="10">2.4.2.31</ecNumber>
    </recommendedName>
    <alternativeName>
        <fullName evidence="10">Mono(ADP-ribosyl)transferase</fullName>
    </alternativeName>
</protein>
<proteinExistence type="inferred from homology"/>
<keyword evidence="4" id="KW-0800">Toxin</keyword>
<dbReference type="EMBL" id="CAJNOQ010001758">
    <property type="protein sequence ID" value="CAF0916894.1"/>
    <property type="molecule type" value="Genomic_DNA"/>
</dbReference>
<evidence type="ECO:0000256" key="1">
    <source>
        <dbReference type="ARBA" id="ARBA00004613"/>
    </source>
</evidence>
<keyword evidence="7" id="KW-0548">Nucleotidyltransferase</keyword>
<dbReference type="SUPFAM" id="SSF56399">
    <property type="entry name" value="ADP-ribosylation"/>
    <property type="match status" value="1"/>
</dbReference>
<evidence type="ECO:0000313" key="12">
    <source>
        <dbReference type="EMBL" id="CAF1259241.1"/>
    </source>
</evidence>
<dbReference type="AlphaFoldDB" id="A0A814AUC8"/>
<dbReference type="GO" id="GO:0003950">
    <property type="term" value="F:NAD+ poly-ADP-ribosyltransferase activity"/>
    <property type="evidence" value="ECO:0007669"/>
    <property type="project" value="TreeGrafter"/>
</dbReference>
<evidence type="ECO:0000313" key="14">
    <source>
        <dbReference type="EMBL" id="CAF4066106.1"/>
    </source>
</evidence>
<evidence type="ECO:0000256" key="6">
    <source>
        <dbReference type="ARBA" id="ARBA00022679"/>
    </source>
</evidence>
<organism evidence="11 15">
    <name type="scientific">Didymodactylos carnosus</name>
    <dbReference type="NCBI Taxonomy" id="1234261"/>
    <lineage>
        <taxon>Eukaryota</taxon>
        <taxon>Metazoa</taxon>
        <taxon>Spiralia</taxon>
        <taxon>Gnathifera</taxon>
        <taxon>Rotifera</taxon>
        <taxon>Eurotatoria</taxon>
        <taxon>Bdelloidea</taxon>
        <taxon>Philodinida</taxon>
        <taxon>Philodinidae</taxon>
        <taxon>Didymodactylos</taxon>
    </lineage>
</organism>
<dbReference type="PANTHER" id="PTHR10339:SF25">
    <property type="entry name" value="SECRETED EXOENZYME S"/>
    <property type="match status" value="1"/>
</dbReference>
<dbReference type="EMBL" id="CAJNOK010017187">
    <property type="protein sequence ID" value="CAF1259241.1"/>
    <property type="molecule type" value="Genomic_DNA"/>
</dbReference>
<keyword evidence="10" id="KW-0521">NADP</keyword>
<dbReference type="GO" id="GO:0106274">
    <property type="term" value="F:NAD+-protein-arginine ADP-ribosyltransferase activity"/>
    <property type="evidence" value="ECO:0007669"/>
    <property type="project" value="UniProtKB-EC"/>
</dbReference>
<evidence type="ECO:0000313" key="15">
    <source>
        <dbReference type="Proteomes" id="UP000663829"/>
    </source>
</evidence>
<dbReference type="GO" id="GO:0090729">
    <property type="term" value="F:toxin activity"/>
    <property type="evidence" value="ECO:0007669"/>
    <property type="project" value="UniProtKB-KW"/>
</dbReference>
<dbReference type="Proteomes" id="UP000663829">
    <property type="component" value="Unassembled WGS sequence"/>
</dbReference>
<evidence type="ECO:0000313" key="13">
    <source>
        <dbReference type="EMBL" id="CAF3696932.1"/>
    </source>
</evidence>
<evidence type="ECO:0000256" key="5">
    <source>
        <dbReference type="ARBA" id="ARBA00022676"/>
    </source>
</evidence>
<dbReference type="OrthoDB" id="423533at2759"/>
<keyword evidence="5 10" id="KW-0328">Glycosyltransferase</keyword>
<evidence type="ECO:0000256" key="2">
    <source>
        <dbReference type="ARBA" id="ARBA00009558"/>
    </source>
</evidence>
<accession>A0A814AUC8</accession>
<evidence type="ECO:0000256" key="8">
    <source>
        <dbReference type="ARBA" id="ARBA00023026"/>
    </source>
</evidence>
<name>A0A814AUC8_9BILA</name>
<dbReference type="Gene3D" id="3.90.176.10">
    <property type="entry name" value="Toxin ADP-ribosyltransferase, Chain A, domain 1"/>
    <property type="match status" value="1"/>
</dbReference>
<keyword evidence="6 10" id="KW-0808">Transferase</keyword>
<reference evidence="11" key="1">
    <citation type="submission" date="2021-02" db="EMBL/GenBank/DDBJ databases">
        <authorList>
            <person name="Nowell W R."/>
        </authorList>
    </citation>
    <scope>NUCLEOTIDE SEQUENCE</scope>
</reference>
<dbReference type="EMBL" id="CAJOBA010038744">
    <property type="protein sequence ID" value="CAF4066106.1"/>
    <property type="molecule type" value="Genomic_DNA"/>
</dbReference>
<comment type="similarity">
    <text evidence="2 10">Belongs to the Arg-specific ADP-ribosyltransferase family.</text>
</comment>
<dbReference type="Proteomes" id="UP000681722">
    <property type="component" value="Unassembled WGS sequence"/>
</dbReference>
<comment type="catalytic activity">
    <reaction evidence="9 10">
        <text>L-arginyl-[protein] + NAD(+) = N(omega)-(ADP-D-ribosyl)-L-arginyl-[protein] + nicotinamide + H(+)</text>
        <dbReference type="Rhea" id="RHEA:19149"/>
        <dbReference type="Rhea" id="RHEA-COMP:10532"/>
        <dbReference type="Rhea" id="RHEA-COMP:15087"/>
        <dbReference type="ChEBI" id="CHEBI:15378"/>
        <dbReference type="ChEBI" id="CHEBI:17154"/>
        <dbReference type="ChEBI" id="CHEBI:29965"/>
        <dbReference type="ChEBI" id="CHEBI:57540"/>
        <dbReference type="ChEBI" id="CHEBI:142554"/>
        <dbReference type="EC" id="2.4.2.31"/>
    </reaction>
</comment>
<dbReference type="PANTHER" id="PTHR10339">
    <property type="entry name" value="ADP-RIBOSYLTRANSFERASE"/>
    <property type="match status" value="1"/>
</dbReference>
<dbReference type="EC" id="2.4.2.31" evidence="10"/>
<dbReference type="Pfam" id="PF01129">
    <property type="entry name" value="ART"/>
    <property type="match status" value="1"/>
</dbReference>
<comment type="caution">
    <text evidence="11">The sequence shown here is derived from an EMBL/GenBank/DDBJ whole genome shotgun (WGS) entry which is preliminary data.</text>
</comment>
<dbReference type="InterPro" id="IPR050999">
    <property type="entry name" value="ADP-ribosyltransferase_ARG"/>
</dbReference>
<dbReference type="GO" id="GO:0005576">
    <property type="term" value="C:extracellular region"/>
    <property type="evidence" value="ECO:0007669"/>
    <property type="project" value="UniProtKB-SubCell"/>
</dbReference>
<keyword evidence="10" id="KW-0520">NAD</keyword>
<evidence type="ECO:0000256" key="4">
    <source>
        <dbReference type="ARBA" id="ARBA00022656"/>
    </source>
</evidence>
<evidence type="ECO:0000313" key="11">
    <source>
        <dbReference type="EMBL" id="CAF0916894.1"/>
    </source>
</evidence>
<evidence type="ECO:0000256" key="3">
    <source>
        <dbReference type="ARBA" id="ARBA00022525"/>
    </source>
</evidence>
<evidence type="ECO:0000256" key="10">
    <source>
        <dbReference type="RuleBase" id="RU361228"/>
    </source>
</evidence>
<dbReference type="InterPro" id="IPR000768">
    <property type="entry name" value="ART"/>
</dbReference>
<dbReference type="PROSITE" id="PS51996">
    <property type="entry name" value="TR_MART"/>
    <property type="match status" value="1"/>
</dbReference>
<keyword evidence="15" id="KW-1185">Reference proteome</keyword>
<keyword evidence="8" id="KW-0843">Virulence</keyword>
<sequence length="417" mass="49398">MDDSHCQTYKRVVTQFDVVRASDIMILNKYENLTIIWFSDNIDAEIRQTLEQLHQHIILCYNYQELTDSINEIQNHKIILIVSGQNSRETLTKYHQNSKVDSFYIFCMNSQFYQDLVHDKKYSKLIGIYTEYAQLFAMLERELRSVLRHLSIFKIFEQNNKSLRDLDNESVDYSFYQTLRDILLHADIPTRNAKQEMIDYCRSYYHRDDVSLKQIDAFFQSYKSTEAVQWYTKNFFPFNFVNKALRTEDVDALFNLRYFIIDLCKQLQSLFNENWELYQEIYDTFNVYRGLTLSQNDIDVLKNLIGKCVSTNGFLSTSQSHQVAQLFGENVLFEIKVDTELRNIVFANIAHLSMMPDEEEVLFDLGTLFQITNVEYNENDNKWIVSMIGISDTKYRENPRINDLQKYAQLLSDGQTA</sequence>
<comment type="subcellular location">
    <subcellularLocation>
        <location evidence="1">Secreted</location>
    </subcellularLocation>
</comment>
<dbReference type="GO" id="GO:0016779">
    <property type="term" value="F:nucleotidyltransferase activity"/>
    <property type="evidence" value="ECO:0007669"/>
    <property type="project" value="UniProtKB-KW"/>
</dbReference>
<dbReference type="EMBL" id="CAJOBC010001758">
    <property type="protein sequence ID" value="CAF3696932.1"/>
    <property type="molecule type" value="Genomic_DNA"/>
</dbReference>
<dbReference type="Proteomes" id="UP000677228">
    <property type="component" value="Unassembled WGS sequence"/>
</dbReference>
<gene>
    <name evidence="11" type="ORF">GPM918_LOCUS9443</name>
    <name evidence="12" type="ORF">OVA965_LOCUS26652</name>
    <name evidence="13" type="ORF">SRO942_LOCUS9444</name>
    <name evidence="14" type="ORF">TMI583_LOCUS27396</name>
</gene>
<keyword evidence="3" id="KW-0964">Secreted</keyword>
<dbReference type="Proteomes" id="UP000682733">
    <property type="component" value="Unassembled WGS sequence"/>
</dbReference>
<evidence type="ECO:0000256" key="7">
    <source>
        <dbReference type="ARBA" id="ARBA00022695"/>
    </source>
</evidence>